<dbReference type="SUPFAM" id="SSF49785">
    <property type="entry name" value="Galactose-binding domain-like"/>
    <property type="match status" value="1"/>
</dbReference>
<dbReference type="InterPro" id="IPR005674">
    <property type="entry name" value="CocE/Ser_esterase"/>
</dbReference>
<keyword evidence="1 3" id="KW-0378">Hydrolase</keyword>
<dbReference type="SUPFAM" id="SSF53474">
    <property type="entry name" value="alpha/beta-Hydrolases"/>
    <property type="match status" value="1"/>
</dbReference>
<dbReference type="InterPro" id="IPR000383">
    <property type="entry name" value="Xaa-Pro-like_dom"/>
</dbReference>
<proteinExistence type="predicted"/>
<dbReference type="GO" id="GO:0016787">
    <property type="term" value="F:hydrolase activity"/>
    <property type="evidence" value="ECO:0007669"/>
    <property type="project" value="UniProtKB-KW"/>
</dbReference>
<reference evidence="3 4" key="1">
    <citation type="submission" date="2023-10" db="EMBL/GenBank/DDBJ databases">
        <title>Development of a sustainable strategy for remediation of hydrocarbon-contaminated territories based on the waste exchange concept.</title>
        <authorList>
            <person name="Krivoruchko A."/>
        </authorList>
    </citation>
    <scope>NUCLEOTIDE SEQUENCE [LARGE SCALE GENOMIC DNA]</scope>
    <source>
        <strain evidence="3 4">IEGM 1323</strain>
    </source>
</reference>
<feature type="domain" description="Xaa-Pro dipeptidyl-peptidase C-terminal" evidence="2">
    <location>
        <begin position="298"/>
        <end position="537"/>
    </location>
</feature>
<accession>A0ABU4BKA7</accession>
<dbReference type="RefSeq" id="WP_317566683.1">
    <property type="nucleotide sequence ID" value="NZ_JAWLJX010000017.1"/>
</dbReference>
<evidence type="ECO:0000259" key="2">
    <source>
        <dbReference type="SMART" id="SM00939"/>
    </source>
</evidence>
<sequence length="542" mass="58066">MVDAGLGIKTKAVPYTVEHDIPTRMSDGITLLGDLYQPVSTKDPAPVVLMRCPYGRRGAIPLTAAIPLARRGFQVFLQSTRGTFGSEGTFRPFFSEKDDGITTLAWLRSQPWCDGQVAMAGSSYLGHTQWAVAPYADPPLAAVSLSITSADLTKAFFTNGAPGVLNALSWAALLGTQESAKMPAALNPRFRKRTERIASTGPFLGADVALSKNTVPFWQDFLDLPATDPAWSEVDHSRADMTAMPPVTMVTGWWDLFLAGQLADFMALRAAGNDARITIGPWSHSTVGAGAAAMRDSIAWLGHHLNGAPMPQRTPVRALLQNTDIWLDLEQWPPSNRVDHDRYLLTGGRIESTPSDSGALPSTFVYDPADPTPTVGGPMLSPPAGQADNTAVERRTDVLVFTADPEPVDLDIVGPVTATIYVRPQLAHADIFVRLCDVDTKNRSFNIVDGIKRLNPQSVPACDARDVGDGVLAVDVELFPTAYRVEAGHRLRVQIAGGASPRYASNTGTGEALTSTAAGVAGTVEIFHDSDHPSHITLPVLT</sequence>
<dbReference type="InterPro" id="IPR013736">
    <property type="entry name" value="Xaa-Pro_dipept_C"/>
</dbReference>
<dbReference type="Gene3D" id="3.40.50.1820">
    <property type="entry name" value="alpha/beta hydrolase"/>
    <property type="match status" value="1"/>
</dbReference>
<dbReference type="Pfam" id="PF02129">
    <property type="entry name" value="Peptidase_S15"/>
    <property type="match status" value="1"/>
</dbReference>
<dbReference type="Pfam" id="PF08530">
    <property type="entry name" value="PepX_C"/>
    <property type="match status" value="1"/>
</dbReference>
<dbReference type="InterPro" id="IPR008979">
    <property type="entry name" value="Galactose-bd-like_sf"/>
</dbReference>
<dbReference type="SMART" id="SM00939">
    <property type="entry name" value="PepX_C"/>
    <property type="match status" value="1"/>
</dbReference>
<keyword evidence="4" id="KW-1185">Reference proteome</keyword>
<gene>
    <name evidence="3" type="ORF">R3P96_25260</name>
</gene>
<evidence type="ECO:0000256" key="1">
    <source>
        <dbReference type="ARBA" id="ARBA00022801"/>
    </source>
</evidence>
<evidence type="ECO:0000313" key="4">
    <source>
        <dbReference type="Proteomes" id="UP001185755"/>
    </source>
</evidence>
<dbReference type="InterPro" id="IPR029058">
    <property type="entry name" value="AB_hydrolase_fold"/>
</dbReference>
<comment type="caution">
    <text evidence="3">The sequence shown here is derived from an EMBL/GenBank/DDBJ whole genome shotgun (WGS) entry which is preliminary data.</text>
</comment>
<dbReference type="Gene3D" id="2.60.120.260">
    <property type="entry name" value="Galactose-binding domain-like"/>
    <property type="match status" value="1"/>
</dbReference>
<dbReference type="Proteomes" id="UP001185755">
    <property type="component" value="Unassembled WGS sequence"/>
</dbReference>
<organism evidence="3 4">
    <name type="scientific">Rhodococcoides yunnanense</name>
    <dbReference type="NCBI Taxonomy" id="278209"/>
    <lineage>
        <taxon>Bacteria</taxon>
        <taxon>Bacillati</taxon>
        <taxon>Actinomycetota</taxon>
        <taxon>Actinomycetes</taxon>
        <taxon>Mycobacteriales</taxon>
        <taxon>Nocardiaceae</taxon>
        <taxon>Rhodococcoides</taxon>
    </lineage>
</organism>
<dbReference type="EMBL" id="JAWLJX010000017">
    <property type="protein sequence ID" value="MDV6264658.1"/>
    <property type="molecule type" value="Genomic_DNA"/>
</dbReference>
<dbReference type="NCBIfam" id="TIGR00976">
    <property type="entry name" value="CocE_NonD"/>
    <property type="match status" value="1"/>
</dbReference>
<protein>
    <submittedName>
        <fullName evidence="3">CocE/NonD family hydrolase</fullName>
    </submittedName>
</protein>
<name>A0ABU4BKA7_9NOCA</name>
<evidence type="ECO:0000313" key="3">
    <source>
        <dbReference type="EMBL" id="MDV6264658.1"/>
    </source>
</evidence>
<dbReference type="Gene3D" id="1.10.3020.10">
    <property type="entry name" value="alpha-amino acid ester hydrolase ( Helical cap domain)"/>
    <property type="match status" value="1"/>
</dbReference>